<gene>
    <name evidence="5" type="ORF">DF183_03730</name>
</gene>
<dbReference type="InterPro" id="IPR051802">
    <property type="entry name" value="YfhM-like"/>
</dbReference>
<name>A0A2U2BPC7_ALCFA</name>
<dbReference type="InterPro" id="IPR002890">
    <property type="entry name" value="MG2"/>
</dbReference>
<dbReference type="PANTHER" id="PTHR40094">
    <property type="entry name" value="ALPHA-2-MACROGLOBULIN HOMOLOG"/>
    <property type="match status" value="1"/>
</dbReference>
<feature type="chain" id="PRO_5015638634" evidence="2">
    <location>
        <begin position="21"/>
        <end position="1969"/>
    </location>
</feature>
<dbReference type="InterPro" id="IPR008930">
    <property type="entry name" value="Terpenoid_cyclase/PrenylTrfase"/>
</dbReference>
<reference evidence="5 6" key="1">
    <citation type="submission" date="2018-05" db="EMBL/GenBank/DDBJ databases">
        <title>Genome Sequence of an Efficient Indole-Degrading Bacterium, Alcaligenes sp.YBY.</title>
        <authorList>
            <person name="Yang B."/>
        </authorList>
    </citation>
    <scope>NUCLEOTIDE SEQUENCE [LARGE SCALE GENOMIC DNA]</scope>
    <source>
        <strain evidence="5 6">YBY</strain>
    </source>
</reference>
<organism evidence="5 6">
    <name type="scientific">Alcaligenes faecalis</name>
    <dbReference type="NCBI Taxonomy" id="511"/>
    <lineage>
        <taxon>Bacteria</taxon>
        <taxon>Pseudomonadati</taxon>
        <taxon>Pseudomonadota</taxon>
        <taxon>Betaproteobacteria</taxon>
        <taxon>Burkholderiales</taxon>
        <taxon>Alcaligenaceae</taxon>
        <taxon>Alcaligenes</taxon>
    </lineage>
</organism>
<feature type="domain" description="Alpha-2-macroglobulin" evidence="4">
    <location>
        <begin position="1266"/>
        <end position="1356"/>
    </location>
</feature>
<dbReference type="Pfam" id="PF00207">
    <property type="entry name" value="A2M"/>
    <property type="match status" value="1"/>
</dbReference>
<evidence type="ECO:0000259" key="4">
    <source>
        <dbReference type="SMART" id="SM01360"/>
    </source>
</evidence>
<dbReference type="GO" id="GO:0004866">
    <property type="term" value="F:endopeptidase inhibitor activity"/>
    <property type="evidence" value="ECO:0007669"/>
    <property type="project" value="InterPro"/>
</dbReference>
<dbReference type="Pfam" id="PF07703">
    <property type="entry name" value="A2M_BRD"/>
    <property type="match status" value="1"/>
</dbReference>
<dbReference type="InterPro" id="IPR021868">
    <property type="entry name" value="Alpha_2_Macroglob_MG3"/>
</dbReference>
<dbReference type="Pfam" id="PF01835">
    <property type="entry name" value="MG2"/>
    <property type="match status" value="1"/>
</dbReference>
<dbReference type="InterPro" id="IPR041246">
    <property type="entry name" value="Bact_MG10"/>
</dbReference>
<dbReference type="Gene3D" id="2.60.40.1930">
    <property type="match status" value="1"/>
</dbReference>
<dbReference type="RefSeq" id="WP_109088413.1">
    <property type="nucleotide sequence ID" value="NZ_QEXO01000001.1"/>
</dbReference>
<feature type="signal peptide" evidence="2">
    <location>
        <begin position="1"/>
        <end position="20"/>
    </location>
</feature>
<keyword evidence="2" id="KW-0732">Signal</keyword>
<dbReference type="Pfam" id="PF11974">
    <property type="entry name" value="bMG3"/>
    <property type="match status" value="1"/>
</dbReference>
<dbReference type="EMBL" id="QEXO01000001">
    <property type="protein sequence ID" value="PWE15850.1"/>
    <property type="molecule type" value="Genomic_DNA"/>
</dbReference>
<dbReference type="STRING" id="511.UZ73_01370"/>
<dbReference type="InterPro" id="IPR001599">
    <property type="entry name" value="Macroglobln_a2"/>
</dbReference>
<sequence length="1969" mass="216937">MHRQSLLGLMFLLGVSSAQAITISSFSPQGATSDLRDVKVTFATPAVHFGDSQLPAPVQVQCDDPAVVGQGRWLDSRRWIYEFDERPGPGLSCTAVVSKSFRSINNEAISGPAQYRFNSGGAILESNRPYYNIIDEDQVFLFSFNAPVNTASLVKNGYCRVEGIGERIGLKAVEGAQRDAMVRAEFYVDEVDERYQAVQCARPLPADATVSVVLEPGIMTQIDNRKGVPNTDRYTYDYNVRPEFTASLSCMRERAEAPCTPVGSFGVQFSAPVAYEYISQIRLEAGKQVWEPKSDSDEAWQDRGPSQYVRFEGPFPENAKLTVKIPDNLTDDAGRRLKNPQVLSNGMSTTTYPPLVKFAVEPFGIVERFGHADRDGSDDSDPPAIGLNLRNVEPDLTTEQMLVSAGEVGAFAVKDDQEVLAWYSRLRQLNYSWRVSAEQLRDMMDPGFRITAPVDEYGQLDLRGQPLLIGKEVKKLELPGMDQKGERPFELIGVPLKEPGFHVLEVASPRLGASLLESAGTMYVRSSVLVTNLGVHIKKGGDDLLVWVTTLDDAKVVPGAKIRVMNCRGEELVQGETDKDGMFHHPQAVDGPDYCQDTGLSGLFVTARIDKNNAMARGKDDFSFALSEWNSGIEPWRFNVPYNWGGRDDPVAHTVMDRSLFRAGEVVHMKHYVRERVRDGFKAPDRYPDAMIVEHDGSGKRIELPLKWQKTAAGSVFALTDWSIPKDAELGVYRLRTEGENQYFSFGEFRVEQFKLPVLGGSIKLGDGQDRPYLVKPKELQADLQLNYLSGGPADFLPVQLSAVVRSQWPSFSAYDDYTFAPPEKTEQSDASDSRVFLNKKRFQLDAQGGLRAKLDDLPAVDRPSEFLVEATFADPNGEIQTLTQTVSVWPADVVAGLRAGSWLAAGSSTKLSAIAVSPDGKPLKNVPVRIEAANVQRFSIRKRMVGGFYSYDNQEQREDLGTICEGRSDDQGLVQCDVKLEKGGQVELRAIARDSEGRESVAASTVWVSGSGYLWFGGQNDDRIDVIPAKKTWAPGETAEFQVRMPFREATALVSVEREGVLQAQVVQLEGDSPNVSVEIKPEWGPNVYVSVLVLRGRLREVPWYSFFSWGWSQPLNWYKAYSEGGGEFVAPTTTVDLSKPSYRFGLASIEVSSQQDALDVKVTTDRSQYAIREQAKVDIQVLKSDGTPAAGASVALAAVDQALLELSPNNSWNLLNAMRALRGYNVQTATAQSEIVGRRHYGRKAVAAGGGGGKSPTRELLDTLLLWKGNVELDAQGRATVTVPLKDSLTQYRIVAVADLAGDRFGSGSAQIVTTQDLQIISGLPAIAREGDDYQAQVTLRNSSPRAMTVKVQAQYRGKGLPSAELPEQTVELASGSAKVVSWPMSVPLSSGSADSHQMEWTVDAQEVQQSGATGKAAKDSLAIKQEVFTATPVTVQQGTLVAVGIEEPLNMSVQVPAGALKNEQGVVQGGLQMLFRSSLGGGMEGVRAWFERYPYSCFEQQASRYMGLRSEEAWAGLMQRIPSYIDQNGLLRYFPSSYGWGSRVLTSYILDISYMAESIGLNFPIPDGFRNEMLQALENVVNGRMTNLHTVSRQDRDIEVIRATAVLAKYDRARVNMLDSVELNLQSWPTEILLAWVDLTQRLPGIKKAEQTRKEAMNLIQARLVSRGTRLVFGEDTLNGSPWAMTSRVTNQARLMLLANEMPDWTEDMPRLAQGLLAEQQRGAWRMTTENLLGSLAIEQFSRHHEQNPSGQSMVILGSETAQVVDWDMLKPDGQGVRSSKIDVPWRGDQADNLSVEQMGEGKAWIEVRSLAAVPVTKPIAAGLSMERHIEAVEQAKPGVWSRGDIMRVKIKVKAQGQASWVVVSDPIPAGATILGSGLGRDSAMATAGEEQSGHWPSFVERRFDGYRAYYERFEEGTTEVSYTVRLNTVGQFVLPASRAEALYEPDVFAVWPNEQVLEVVDAPAN</sequence>
<comment type="caution">
    <text evidence="5">The sequence shown here is derived from an EMBL/GenBank/DDBJ whole genome shotgun (WGS) entry which is preliminary data.</text>
</comment>
<comment type="similarity">
    <text evidence="1">Belongs to the protease inhibitor I39 (alpha-2-macroglobulin) family. Bacterial alpha-2-macroglobulin subfamily.</text>
</comment>
<evidence type="ECO:0000259" key="3">
    <source>
        <dbReference type="SMART" id="SM01359"/>
    </source>
</evidence>
<dbReference type="SMART" id="SM01360">
    <property type="entry name" value="A2M"/>
    <property type="match status" value="1"/>
</dbReference>
<accession>A0A2U2BPC7</accession>
<dbReference type="Pfam" id="PF17973">
    <property type="entry name" value="bMG10"/>
    <property type="match status" value="1"/>
</dbReference>
<protein>
    <submittedName>
        <fullName evidence="5">Alpha-2-macroglobulin</fullName>
    </submittedName>
</protein>
<dbReference type="PANTHER" id="PTHR40094:SF1">
    <property type="entry name" value="UBIQUITIN DOMAIN-CONTAINING PROTEIN"/>
    <property type="match status" value="1"/>
</dbReference>
<evidence type="ECO:0000256" key="1">
    <source>
        <dbReference type="ARBA" id="ARBA00010556"/>
    </source>
</evidence>
<evidence type="ECO:0000256" key="2">
    <source>
        <dbReference type="SAM" id="SignalP"/>
    </source>
</evidence>
<dbReference type="SMART" id="SM01359">
    <property type="entry name" value="A2M_N_2"/>
    <property type="match status" value="1"/>
</dbReference>
<dbReference type="SUPFAM" id="SSF48239">
    <property type="entry name" value="Terpenoid cyclases/Protein prenyltransferases"/>
    <property type="match status" value="1"/>
</dbReference>
<evidence type="ECO:0000313" key="5">
    <source>
        <dbReference type="EMBL" id="PWE15850.1"/>
    </source>
</evidence>
<dbReference type="InterPro" id="IPR011625">
    <property type="entry name" value="A2M_N_BRD"/>
</dbReference>
<feature type="domain" description="Alpha-2-macroglobulin bait region" evidence="3">
    <location>
        <begin position="1025"/>
        <end position="1208"/>
    </location>
</feature>
<evidence type="ECO:0000313" key="6">
    <source>
        <dbReference type="Proteomes" id="UP000245216"/>
    </source>
</evidence>
<reference evidence="5 6" key="2">
    <citation type="submission" date="2018-05" db="EMBL/GenBank/DDBJ databases">
        <authorList>
            <person name="Lanie J.A."/>
            <person name="Ng W.-L."/>
            <person name="Kazmierczak K.M."/>
            <person name="Andrzejewski T.M."/>
            <person name="Davidsen T.M."/>
            <person name="Wayne K.J."/>
            <person name="Tettelin H."/>
            <person name="Glass J.I."/>
            <person name="Rusch D."/>
            <person name="Podicherti R."/>
            <person name="Tsui H.-C.T."/>
            <person name="Winkler M.E."/>
        </authorList>
    </citation>
    <scope>NUCLEOTIDE SEQUENCE [LARGE SCALE GENOMIC DNA]</scope>
    <source>
        <strain evidence="5 6">YBY</strain>
    </source>
</reference>
<proteinExistence type="inferred from homology"/>
<dbReference type="Proteomes" id="UP000245216">
    <property type="component" value="Unassembled WGS sequence"/>
</dbReference>